<dbReference type="GO" id="GO:0044206">
    <property type="term" value="P:UMP salvage"/>
    <property type="evidence" value="ECO:0007669"/>
    <property type="project" value="UniProtKB-UniRule"/>
</dbReference>
<evidence type="ECO:0000256" key="17">
    <source>
        <dbReference type="RuleBase" id="RU003825"/>
    </source>
</evidence>
<dbReference type="EMBL" id="QXDL01000158">
    <property type="protein sequence ID" value="RIH81650.1"/>
    <property type="molecule type" value="Genomic_DNA"/>
</dbReference>
<dbReference type="GO" id="GO:0044211">
    <property type="term" value="P:CTP salvage"/>
    <property type="evidence" value="ECO:0007669"/>
    <property type="project" value="UniProtKB-UniRule"/>
</dbReference>
<evidence type="ECO:0000256" key="11">
    <source>
        <dbReference type="ARBA" id="ARBA00022840"/>
    </source>
</evidence>
<evidence type="ECO:0000256" key="9">
    <source>
        <dbReference type="ARBA" id="ARBA00022741"/>
    </source>
</evidence>
<keyword evidence="11 16" id="KW-0067">ATP-binding</keyword>
<keyword evidence="9 16" id="KW-0547">Nucleotide-binding</keyword>
<dbReference type="InterPro" id="IPR027417">
    <property type="entry name" value="P-loop_NTPase"/>
</dbReference>
<evidence type="ECO:0000256" key="6">
    <source>
        <dbReference type="ARBA" id="ARBA00021478"/>
    </source>
</evidence>
<dbReference type="GO" id="GO:0005524">
    <property type="term" value="F:ATP binding"/>
    <property type="evidence" value="ECO:0007669"/>
    <property type="project" value="UniProtKB-UniRule"/>
</dbReference>
<dbReference type="CDD" id="cd02023">
    <property type="entry name" value="UMPK"/>
    <property type="match status" value="1"/>
</dbReference>
<evidence type="ECO:0000256" key="16">
    <source>
        <dbReference type="HAMAP-Rule" id="MF_00551"/>
    </source>
</evidence>
<dbReference type="NCBIfam" id="TIGR00235">
    <property type="entry name" value="udk"/>
    <property type="match status" value="1"/>
</dbReference>
<dbReference type="Pfam" id="PF00485">
    <property type="entry name" value="PRK"/>
    <property type="match status" value="1"/>
</dbReference>
<keyword evidence="10 16" id="KW-0418">Kinase</keyword>
<evidence type="ECO:0000256" key="3">
    <source>
        <dbReference type="ARBA" id="ARBA00004784"/>
    </source>
</evidence>
<dbReference type="GO" id="GO:0043771">
    <property type="term" value="F:cytidine kinase activity"/>
    <property type="evidence" value="ECO:0007669"/>
    <property type="project" value="RHEA"/>
</dbReference>
<protein>
    <recommendedName>
        <fullName evidence="6 16">Uridine kinase</fullName>
        <ecNumber evidence="5 16">2.7.1.48</ecNumber>
    </recommendedName>
    <alternativeName>
        <fullName evidence="12 16">Cytidine monophosphokinase</fullName>
    </alternativeName>
    <alternativeName>
        <fullName evidence="13 16">Uridine monophosphokinase</fullName>
    </alternativeName>
</protein>
<dbReference type="InterPro" id="IPR000764">
    <property type="entry name" value="Uridine_kinase-like"/>
</dbReference>
<dbReference type="GO" id="GO:0004849">
    <property type="term" value="F:uridine kinase activity"/>
    <property type="evidence" value="ECO:0007669"/>
    <property type="project" value="UniProtKB-UniRule"/>
</dbReference>
<dbReference type="EC" id="2.7.1.48" evidence="5 16"/>
<evidence type="ECO:0000313" key="20">
    <source>
        <dbReference type="Proteomes" id="UP000265715"/>
    </source>
</evidence>
<name>A0A399EF60_9DEIN</name>
<dbReference type="Gene3D" id="3.40.50.300">
    <property type="entry name" value="P-loop containing nucleotide triphosphate hydrolases"/>
    <property type="match status" value="1"/>
</dbReference>
<dbReference type="SUPFAM" id="SSF52540">
    <property type="entry name" value="P-loop containing nucleoside triphosphate hydrolases"/>
    <property type="match status" value="1"/>
</dbReference>
<reference evidence="19 20" key="1">
    <citation type="submission" date="2018-08" db="EMBL/GenBank/DDBJ databases">
        <title>Meiothermus terrae DSM 26712 genome sequencing project.</title>
        <authorList>
            <person name="Da Costa M.S."/>
            <person name="Albuquerque L."/>
            <person name="Raposo P."/>
            <person name="Froufe H.J.C."/>
            <person name="Barroso C.S."/>
            <person name="Egas C."/>
        </authorList>
    </citation>
    <scope>NUCLEOTIDE SEQUENCE [LARGE SCALE GENOMIC DNA]</scope>
    <source>
        <strain evidence="19 20">DSM 26712</strain>
    </source>
</reference>
<proteinExistence type="inferred from homology"/>
<sequence length="212" mass="23844">MNSRRPFVIGIAGGTGSGKSTVADAVVAAALPARVAVLPMDNYYKDQSDLPFDARTHVNYDHPDAFDLELYLAHIAQIRRGRAIEMPMYSFEEYTRLLETVRVEPAPVVVLEGILVLFNERLRELMDLRIFVDADPDVRFIRRLQRDILERGRTVESVVEQYMEQVRPMHLSFVEPSKRYADVIIPHGGKNSPALDMLTARIHSLLAAGGVA</sequence>
<evidence type="ECO:0000256" key="10">
    <source>
        <dbReference type="ARBA" id="ARBA00022777"/>
    </source>
</evidence>
<comment type="caution">
    <text evidence="19">The sequence shown here is derived from an EMBL/GenBank/DDBJ whole genome shotgun (WGS) entry which is preliminary data.</text>
</comment>
<keyword evidence="7 16" id="KW-0963">Cytoplasm</keyword>
<evidence type="ECO:0000256" key="13">
    <source>
        <dbReference type="ARBA" id="ARBA00031452"/>
    </source>
</evidence>
<organism evidence="19 20">
    <name type="scientific">Calidithermus terrae</name>
    <dbReference type="NCBI Taxonomy" id="1408545"/>
    <lineage>
        <taxon>Bacteria</taxon>
        <taxon>Thermotogati</taxon>
        <taxon>Deinococcota</taxon>
        <taxon>Deinococci</taxon>
        <taxon>Thermales</taxon>
        <taxon>Thermaceae</taxon>
        <taxon>Calidithermus</taxon>
    </lineage>
</organism>
<dbReference type="InterPro" id="IPR006083">
    <property type="entry name" value="PRK/URK"/>
</dbReference>
<evidence type="ECO:0000256" key="2">
    <source>
        <dbReference type="ARBA" id="ARBA00004690"/>
    </source>
</evidence>
<evidence type="ECO:0000256" key="1">
    <source>
        <dbReference type="ARBA" id="ARBA00004496"/>
    </source>
</evidence>
<comment type="catalytic activity">
    <reaction evidence="15 16 17">
        <text>uridine + ATP = UMP + ADP + H(+)</text>
        <dbReference type="Rhea" id="RHEA:16825"/>
        <dbReference type="ChEBI" id="CHEBI:15378"/>
        <dbReference type="ChEBI" id="CHEBI:16704"/>
        <dbReference type="ChEBI" id="CHEBI:30616"/>
        <dbReference type="ChEBI" id="CHEBI:57865"/>
        <dbReference type="ChEBI" id="CHEBI:456216"/>
        <dbReference type="EC" id="2.7.1.48"/>
    </reaction>
</comment>
<comment type="similarity">
    <text evidence="4 16 17">Belongs to the uridine kinase family.</text>
</comment>
<dbReference type="PANTHER" id="PTHR10285">
    <property type="entry name" value="URIDINE KINASE"/>
    <property type="match status" value="1"/>
</dbReference>
<dbReference type="InterPro" id="IPR026008">
    <property type="entry name" value="Uridine_kinase"/>
</dbReference>
<dbReference type="UniPathway" id="UPA00574">
    <property type="reaction ID" value="UER00637"/>
</dbReference>
<gene>
    <name evidence="16 19" type="primary">udk</name>
    <name evidence="19" type="ORF">Mterra_03041</name>
</gene>
<accession>A0A399EF60</accession>
<comment type="subcellular location">
    <subcellularLocation>
        <location evidence="1 16 17">Cytoplasm</location>
    </subcellularLocation>
</comment>
<evidence type="ECO:0000256" key="7">
    <source>
        <dbReference type="ARBA" id="ARBA00022490"/>
    </source>
</evidence>
<keyword evidence="8 16" id="KW-0808">Transferase</keyword>
<feature type="binding site" evidence="16">
    <location>
        <begin position="13"/>
        <end position="20"/>
    </location>
    <ligand>
        <name>ATP</name>
        <dbReference type="ChEBI" id="CHEBI:30616"/>
    </ligand>
</feature>
<feature type="domain" description="Phosphoribulokinase/uridine kinase" evidence="18">
    <location>
        <begin position="8"/>
        <end position="191"/>
    </location>
</feature>
<dbReference type="HAMAP" id="MF_00551">
    <property type="entry name" value="Uridine_kinase"/>
    <property type="match status" value="1"/>
</dbReference>
<evidence type="ECO:0000256" key="5">
    <source>
        <dbReference type="ARBA" id="ARBA00012137"/>
    </source>
</evidence>
<evidence type="ECO:0000259" key="18">
    <source>
        <dbReference type="Pfam" id="PF00485"/>
    </source>
</evidence>
<evidence type="ECO:0000313" key="19">
    <source>
        <dbReference type="EMBL" id="RIH81650.1"/>
    </source>
</evidence>
<keyword evidence="20" id="KW-1185">Reference proteome</keyword>
<evidence type="ECO:0000256" key="8">
    <source>
        <dbReference type="ARBA" id="ARBA00022679"/>
    </source>
</evidence>
<dbReference type="PRINTS" id="PR00988">
    <property type="entry name" value="URIDINKINASE"/>
</dbReference>
<comment type="pathway">
    <text evidence="3 16 17">Pyrimidine metabolism; CTP biosynthesis via salvage pathway; CTP from cytidine: step 1/3.</text>
</comment>
<dbReference type="RefSeq" id="WP_119316001.1">
    <property type="nucleotide sequence ID" value="NZ_QXDL01000158.1"/>
</dbReference>
<dbReference type="NCBIfam" id="NF004018">
    <property type="entry name" value="PRK05480.1"/>
    <property type="match status" value="1"/>
</dbReference>
<dbReference type="Proteomes" id="UP000265715">
    <property type="component" value="Unassembled WGS sequence"/>
</dbReference>
<comment type="pathway">
    <text evidence="2 16 17">Pyrimidine metabolism; UMP biosynthesis via salvage pathway; UMP from uridine: step 1/1.</text>
</comment>
<evidence type="ECO:0000256" key="4">
    <source>
        <dbReference type="ARBA" id="ARBA00005408"/>
    </source>
</evidence>
<comment type="catalytic activity">
    <reaction evidence="14 17">
        <text>cytidine + ATP = CMP + ADP + H(+)</text>
        <dbReference type="Rhea" id="RHEA:24674"/>
        <dbReference type="ChEBI" id="CHEBI:15378"/>
        <dbReference type="ChEBI" id="CHEBI:17562"/>
        <dbReference type="ChEBI" id="CHEBI:30616"/>
        <dbReference type="ChEBI" id="CHEBI:60377"/>
        <dbReference type="ChEBI" id="CHEBI:456216"/>
        <dbReference type="EC" id="2.7.1.48"/>
    </reaction>
</comment>
<dbReference type="GO" id="GO:0005737">
    <property type="term" value="C:cytoplasm"/>
    <property type="evidence" value="ECO:0007669"/>
    <property type="project" value="UniProtKB-SubCell"/>
</dbReference>
<evidence type="ECO:0000256" key="14">
    <source>
        <dbReference type="ARBA" id="ARBA00047436"/>
    </source>
</evidence>
<dbReference type="OrthoDB" id="9777642at2"/>
<evidence type="ECO:0000256" key="15">
    <source>
        <dbReference type="ARBA" id="ARBA00048909"/>
    </source>
</evidence>
<dbReference type="AlphaFoldDB" id="A0A399EF60"/>
<evidence type="ECO:0000256" key="12">
    <source>
        <dbReference type="ARBA" id="ARBA00030641"/>
    </source>
</evidence>
<dbReference type="UniPathway" id="UPA00579">
    <property type="reaction ID" value="UER00640"/>
</dbReference>